<name>A0A7W7U4V8_9ACTN</name>
<protein>
    <submittedName>
        <fullName evidence="1">Uncharacterized protein</fullName>
    </submittedName>
</protein>
<accession>A0A7W7U4V8</accession>
<reference evidence="1 2" key="1">
    <citation type="submission" date="2020-08" db="EMBL/GenBank/DDBJ databases">
        <title>Genomic Encyclopedia of Type Strains, Phase III (KMG-III): the genomes of soil and plant-associated and newly described type strains.</title>
        <authorList>
            <person name="Whitman W."/>
        </authorList>
    </citation>
    <scope>NUCLEOTIDE SEQUENCE [LARGE SCALE GENOMIC DNA]</scope>
    <source>
        <strain evidence="1 2">SFB5A</strain>
    </source>
</reference>
<keyword evidence="2" id="KW-1185">Reference proteome</keyword>
<proteinExistence type="predicted"/>
<comment type="caution">
    <text evidence="1">The sequence shown here is derived from an EMBL/GenBank/DDBJ whole genome shotgun (WGS) entry which is preliminary data.</text>
</comment>
<evidence type="ECO:0000313" key="2">
    <source>
        <dbReference type="Proteomes" id="UP000582643"/>
    </source>
</evidence>
<organism evidence="1 2">
    <name type="scientific">Streptomyces nymphaeiformis</name>
    <dbReference type="NCBI Taxonomy" id="2663842"/>
    <lineage>
        <taxon>Bacteria</taxon>
        <taxon>Bacillati</taxon>
        <taxon>Actinomycetota</taxon>
        <taxon>Actinomycetes</taxon>
        <taxon>Kitasatosporales</taxon>
        <taxon>Streptomycetaceae</taxon>
        <taxon>Streptomyces</taxon>
    </lineage>
</organism>
<sequence length="339" mass="35316">MVAVNPTWIDTVSMTGYFLRRSDSVLTMHSGAALSARSGVVPGTGGLNVTLSGSTITVSSGIAVVYYPGEGVFRAPMTSSSTLTLTAAHATLPRIDLVYLRVWCNSVDASGLNQADVVYLAGTASSTPAAPVPAGTQIYMPLATISVPASGGGSPTVSTAVRPYTVAPGGILPLQTSAPSSPYLGQFYDDQTNLRRWNGSSWETMAKVESVGWTTPTLAANYTTGDLTSNGNGNGPIRYRKYTDRGTDYMEWDGGAQRTAGSQVVNILSTALAASFRPAGRASFVIARNSVGIASGEPSVVHSCKIDFLPDGTVSLVAHAAGTSETTWFSLRGIRYPLA</sequence>
<evidence type="ECO:0000313" key="1">
    <source>
        <dbReference type="EMBL" id="MBB4985041.1"/>
    </source>
</evidence>
<dbReference type="AlphaFoldDB" id="A0A7W7U4V8"/>
<gene>
    <name evidence="1" type="ORF">GGE06_005991</name>
</gene>
<dbReference type="EMBL" id="JACHJY010000009">
    <property type="protein sequence ID" value="MBB4985041.1"/>
    <property type="molecule type" value="Genomic_DNA"/>
</dbReference>
<dbReference type="RefSeq" id="WP_184932265.1">
    <property type="nucleotide sequence ID" value="NZ_JACHJY010000009.1"/>
</dbReference>
<dbReference type="Proteomes" id="UP000582643">
    <property type="component" value="Unassembled WGS sequence"/>
</dbReference>